<dbReference type="EMBL" id="JAIWYP010000004">
    <property type="protein sequence ID" value="KAH3830076.1"/>
    <property type="molecule type" value="Genomic_DNA"/>
</dbReference>
<proteinExistence type="predicted"/>
<reference evidence="1" key="1">
    <citation type="journal article" date="2019" name="bioRxiv">
        <title>The Genome of the Zebra Mussel, Dreissena polymorpha: A Resource for Invasive Species Research.</title>
        <authorList>
            <person name="McCartney M.A."/>
            <person name="Auch B."/>
            <person name="Kono T."/>
            <person name="Mallez S."/>
            <person name="Zhang Y."/>
            <person name="Obille A."/>
            <person name="Becker A."/>
            <person name="Abrahante J.E."/>
            <person name="Garbe J."/>
            <person name="Badalamenti J.P."/>
            <person name="Herman A."/>
            <person name="Mangelson H."/>
            <person name="Liachko I."/>
            <person name="Sullivan S."/>
            <person name="Sone E.D."/>
            <person name="Koren S."/>
            <person name="Silverstein K.A.T."/>
            <person name="Beckman K.B."/>
            <person name="Gohl D.M."/>
        </authorList>
    </citation>
    <scope>NUCLEOTIDE SEQUENCE</scope>
    <source>
        <strain evidence="1">Duluth1</strain>
        <tissue evidence="1">Whole animal</tissue>
    </source>
</reference>
<sequence>MRLSHVIADVSAPSNLHAELSFHALMLVPVKSLRGGWNPSSYWFRVIQAAHLYGPGSIPVHGSM</sequence>
<evidence type="ECO:0000313" key="1">
    <source>
        <dbReference type="EMBL" id="KAH3830076.1"/>
    </source>
</evidence>
<dbReference type="Proteomes" id="UP000828390">
    <property type="component" value="Unassembled WGS sequence"/>
</dbReference>
<evidence type="ECO:0000313" key="2">
    <source>
        <dbReference type="Proteomes" id="UP000828390"/>
    </source>
</evidence>
<reference evidence="1" key="2">
    <citation type="submission" date="2020-11" db="EMBL/GenBank/DDBJ databases">
        <authorList>
            <person name="McCartney M.A."/>
            <person name="Auch B."/>
            <person name="Kono T."/>
            <person name="Mallez S."/>
            <person name="Becker A."/>
            <person name="Gohl D.M."/>
            <person name="Silverstein K.A.T."/>
            <person name="Koren S."/>
            <person name="Bechman K.B."/>
            <person name="Herman A."/>
            <person name="Abrahante J.E."/>
            <person name="Garbe J."/>
        </authorList>
    </citation>
    <scope>NUCLEOTIDE SEQUENCE</scope>
    <source>
        <strain evidence="1">Duluth1</strain>
        <tissue evidence="1">Whole animal</tissue>
    </source>
</reference>
<organism evidence="1 2">
    <name type="scientific">Dreissena polymorpha</name>
    <name type="common">Zebra mussel</name>
    <name type="synonym">Mytilus polymorpha</name>
    <dbReference type="NCBI Taxonomy" id="45954"/>
    <lineage>
        <taxon>Eukaryota</taxon>
        <taxon>Metazoa</taxon>
        <taxon>Spiralia</taxon>
        <taxon>Lophotrochozoa</taxon>
        <taxon>Mollusca</taxon>
        <taxon>Bivalvia</taxon>
        <taxon>Autobranchia</taxon>
        <taxon>Heteroconchia</taxon>
        <taxon>Euheterodonta</taxon>
        <taxon>Imparidentia</taxon>
        <taxon>Neoheterodontei</taxon>
        <taxon>Myida</taxon>
        <taxon>Dreissenoidea</taxon>
        <taxon>Dreissenidae</taxon>
        <taxon>Dreissena</taxon>
    </lineage>
</organism>
<name>A0A9D4K026_DREPO</name>
<dbReference type="AlphaFoldDB" id="A0A9D4K026"/>
<comment type="caution">
    <text evidence="1">The sequence shown here is derived from an EMBL/GenBank/DDBJ whole genome shotgun (WGS) entry which is preliminary data.</text>
</comment>
<accession>A0A9D4K026</accession>
<protein>
    <submittedName>
        <fullName evidence="1">Uncharacterized protein</fullName>
    </submittedName>
</protein>
<gene>
    <name evidence="1" type="ORF">DPMN_103313</name>
</gene>
<keyword evidence="2" id="KW-1185">Reference proteome</keyword>